<dbReference type="EMBL" id="NPEX01000077">
    <property type="protein sequence ID" value="RAI43655.1"/>
    <property type="molecule type" value="Genomic_DNA"/>
</dbReference>
<keyword evidence="2" id="KW-0808">Transferase</keyword>
<protein>
    <recommendedName>
        <fullName evidence="5">Glycosyltransferase</fullName>
    </recommendedName>
</protein>
<evidence type="ECO:0000313" key="3">
    <source>
        <dbReference type="EMBL" id="RAI43655.1"/>
    </source>
</evidence>
<name>A0A327L126_9BRAD</name>
<dbReference type="CDD" id="cd06533">
    <property type="entry name" value="Glyco_transf_WecG_TagA"/>
    <property type="match status" value="1"/>
</dbReference>
<evidence type="ECO:0000256" key="2">
    <source>
        <dbReference type="ARBA" id="ARBA00022679"/>
    </source>
</evidence>
<dbReference type="PANTHER" id="PTHR34136:SF1">
    <property type="entry name" value="UDP-N-ACETYL-D-MANNOSAMINURONIC ACID TRANSFERASE"/>
    <property type="match status" value="1"/>
</dbReference>
<gene>
    <name evidence="3" type="ORF">CH341_13115</name>
</gene>
<dbReference type="Proteomes" id="UP000249130">
    <property type="component" value="Unassembled WGS sequence"/>
</dbReference>
<reference evidence="3 4" key="1">
    <citation type="submission" date="2017-07" db="EMBL/GenBank/DDBJ databases">
        <title>Draft Genome Sequences of Select Purple Nonsulfur Bacteria.</title>
        <authorList>
            <person name="Lasarre B."/>
            <person name="Mckinlay J.B."/>
        </authorList>
    </citation>
    <scope>NUCLEOTIDE SEQUENCE [LARGE SCALE GENOMIC DNA]</scope>
    <source>
        <strain evidence="3 4">DSM 5909</strain>
    </source>
</reference>
<organism evidence="3 4">
    <name type="scientific">Rhodoplanes roseus</name>
    <dbReference type="NCBI Taxonomy" id="29409"/>
    <lineage>
        <taxon>Bacteria</taxon>
        <taxon>Pseudomonadati</taxon>
        <taxon>Pseudomonadota</taxon>
        <taxon>Alphaproteobacteria</taxon>
        <taxon>Hyphomicrobiales</taxon>
        <taxon>Nitrobacteraceae</taxon>
        <taxon>Rhodoplanes</taxon>
    </lineage>
</organism>
<dbReference type="PANTHER" id="PTHR34136">
    <property type="match status" value="1"/>
</dbReference>
<evidence type="ECO:0008006" key="5">
    <source>
        <dbReference type="Google" id="ProtNLM"/>
    </source>
</evidence>
<dbReference type="InterPro" id="IPR004629">
    <property type="entry name" value="WecG_TagA_CpsF"/>
</dbReference>
<sequence>MSVETTSVDKVELLGVFVANMTQDEAVGAFESFVDKRDGRCRAVYIVNAHTLNLAAADPGYRVLLNMSALTLGDGTGVRWAARARGETMKANLVGTDLVPLLFGEARGTSRSYFLLGSDRETIRRAAEYARACFPRWRQAGFHHGYLDEPAENDRAIEAINRSGADVLLVGMGNPRQERWIAESRSRLATPMAIGVGGLFDHWAGNLARAPSWVRRAGFEWLQLLLQQPHKWRRYLIGNPLFVYRMLATRSREVGSRRLDVGT</sequence>
<dbReference type="Pfam" id="PF03808">
    <property type="entry name" value="Glyco_tran_WecG"/>
    <property type="match status" value="1"/>
</dbReference>
<keyword evidence="1" id="KW-0328">Glycosyltransferase</keyword>
<proteinExistence type="predicted"/>
<evidence type="ECO:0000256" key="1">
    <source>
        <dbReference type="ARBA" id="ARBA00022676"/>
    </source>
</evidence>
<dbReference type="NCBIfam" id="TIGR00696">
    <property type="entry name" value="wecG_tagA_cpsF"/>
    <property type="match status" value="1"/>
</dbReference>
<dbReference type="OrthoDB" id="9771846at2"/>
<comment type="caution">
    <text evidence="3">The sequence shown here is derived from an EMBL/GenBank/DDBJ whole genome shotgun (WGS) entry which is preliminary data.</text>
</comment>
<dbReference type="GO" id="GO:0016758">
    <property type="term" value="F:hexosyltransferase activity"/>
    <property type="evidence" value="ECO:0007669"/>
    <property type="project" value="TreeGrafter"/>
</dbReference>
<dbReference type="RefSeq" id="WP_111419485.1">
    <property type="nucleotide sequence ID" value="NZ_NPEX01000077.1"/>
</dbReference>
<accession>A0A327L126</accession>
<dbReference type="AlphaFoldDB" id="A0A327L126"/>
<evidence type="ECO:0000313" key="4">
    <source>
        <dbReference type="Proteomes" id="UP000249130"/>
    </source>
</evidence>
<keyword evidence="4" id="KW-1185">Reference proteome</keyword>